<gene>
    <name evidence="3" type="ORF">MKW98_021744</name>
</gene>
<accession>A0AAD4SF59</accession>
<comment type="caution">
    <text evidence="3">The sequence shown here is derived from an EMBL/GenBank/DDBJ whole genome shotgun (WGS) entry which is preliminary data.</text>
</comment>
<evidence type="ECO:0000259" key="2">
    <source>
        <dbReference type="Pfam" id="PF11883"/>
    </source>
</evidence>
<protein>
    <recommendedName>
        <fullName evidence="2">S-locus receptor kinase C-terminal domain-containing protein</fullName>
    </recommendedName>
</protein>
<evidence type="ECO:0000256" key="1">
    <source>
        <dbReference type="SAM" id="MobiDB-lite"/>
    </source>
</evidence>
<proteinExistence type="predicted"/>
<evidence type="ECO:0000313" key="4">
    <source>
        <dbReference type="Proteomes" id="UP001202328"/>
    </source>
</evidence>
<dbReference type="PANTHER" id="PTHR27006">
    <property type="entry name" value="PROMASTIGOTE SURFACE ANTIGEN PROTEIN PSA"/>
    <property type="match status" value="1"/>
</dbReference>
<reference evidence="3" key="1">
    <citation type="submission" date="2022-04" db="EMBL/GenBank/DDBJ databases">
        <title>A functionally conserved STORR gene fusion in Papaver species that diverged 16.8 million years ago.</title>
        <authorList>
            <person name="Catania T."/>
        </authorList>
    </citation>
    <scope>NUCLEOTIDE SEQUENCE</scope>
    <source>
        <strain evidence="3">S-188037</strain>
    </source>
</reference>
<name>A0AAD4SF59_9MAGN</name>
<feature type="domain" description="S-locus receptor kinase C-terminal" evidence="2">
    <location>
        <begin position="59"/>
        <end position="110"/>
    </location>
</feature>
<dbReference type="InterPro" id="IPR021820">
    <property type="entry name" value="S-locus_recpt_kinase_C"/>
</dbReference>
<dbReference type="EMBL" id="JAJJMB010011127">
    <property type="protein sequence ID" value="KAI3904158.1"/>
    <property type="molecule type" value="Genomic_DNA"/>
</dbReference>
<organism evidence="3 4">
    <name type="scientific">Papaver atlanticum</name>
    <dbReference type="NCBI Taxonomy" id="357466"/>
    <lineage>
        <taxon>Eukaryota</taxon>
        <taxon>Viridiplantae</taxon>
        <taxon>Streptophyta</taxon>
        <taxon>Embryophyta</taxon>
        <taxon>Tracheophyta</taxon>
        <taxon>Spermatophyta</taxon>
        <taxon>Magnoliopsida</taxon>
        <taxon>Ranunculales</taxon>
        <taxon>Papaveraceae</taxon>
        <taxon>Papaveroideae</taxon>
        <taxon>Papaver</taxon>
    </lineage>
</organism>
<sequence>AWQLWNENNALALVDPTLVLSEPSFEVEILRCIHVGLLCVEEFAIDRPTMATTLSMLTSEIATLPTPKNPAFTGRHVSSDSSSSRKNQRSYSNNNVYSNNDVSITTLGGR</sequence>
<keyword evidence="4" id="KW-1185">Reference proteome</keyword>
<feature type="region of interest" description="Disordered" evidence="1">
    <location>
        <begin position="67"/>
        <end position="110"/>
    </location>
</feature>
<feature type="compositionally biased region" description="Low complexity" evidence="1">
    <location>
        <begin position="79"/>
        <end position="103"/>
    </location>
</feature>
<dbReference type="GO" id="GO:0004674">
    <property type="term" value="F:protein serine/threonine kinase activity"/>
    <property type="evidence" value="ECO:0007669"/>
    <property type="project" value="InterPro"/>
</dbReference>
<feature type="non-terminal residue" evidence="3">
    <location>
        <position position="1"/>
    </location>
</feature>
<dbReference type="Pfam" id="PF11883">
    <property type="entry name" value="DUF3403"/>
    <property type="match status" value="1"/>
</dbReference>
<dbReference type="Proteomes" id="UP001202328">
    <property type="component" value="Unassembled WGS sequence"/>
</dbReference>
<dbReference type="AlphaFoldDB" id="A0AAD4SF59"/>
<evidence type="ECO:0000313" key="3">
    <source>
        <dbReference type="EMBL" id="KAI3904158.1"/>
    </source>
</evidence>
<dbReference type="PANTHER" id="PTHR27006:SF619">
    <property type="entry name" value="CYSTEINE-RICH RECEPTOR-LIKE PROTEIN KINASE 15"/>
    <property type="match status" value="1"/>
</dbReference>